<dbReference type="Pfam" id="PF01209">
    <property type="entry name" value="Ubie_methyltran"/>
    <property type="match status" value="1"/>
</dbReference>
<dbReference type="InterPro" id="IPR029063">
    <property type="entry name" value="SAM-dependent_MTases_sf"/>
</dbReference>
<dbReference type="PROSITE" id="PS01184">
    <property type="entry name" value="UBIE_2"/>
    <property type="match status" value="1"/>
</dbReference>
<organism evidence="4">
    <name type="scientific">uncultured marine microorganism HF4000_008B14</name>
    <dbReference type="NCBI Taxonomy" id="455512"/>
    <lineage>
        <taxon>unclassified sequences</taxon>
        <taxon>environmental samples</taxon>
    </lineage>
</organism>
<keyword evidence="3" id="KW-0949">S-adenosyl-L-methionine</keyword>
<keyword evidence="1 4" id="KW-0489">Methyltransferase</keyword>
<name>B3T131_9ZZZZ</name>
<dbReference type="EMBL" id="EU016571">
    <property type="protein sequence ID" value="ABZ06290.1"/>
    <property type="molecule type" value="Genomic_DNA"/>
</dbReference>
<evidence type="ECO:0000256" key="2">
    <source>
        <dbReference type="ARBA" id="ARBA00022679"/>
    </source>
</evidence>
<dbReference type="GO" id="GO:0008168">
    <property type="term" value="F:methyltransferase activity"/>
    <property type="evidence" value="ECO:0007669"/>
    <property type="project" value="UniProtKB-KW"/>
</dbReference>
<dbReference type="PROSITE" id="PS51608">
    <property type="entry name" value="SAM_MT_UBIE"/>
    <property type="match status" value="1"/>
</dbReference>
<dbReference type="HAMAP" id="MF_01813">
    <property type="entry name" value="MenG_UbiE_methyltr"/>
    <property type="match status" value="1"/>
</dbReference>
<gene>
    <name evidence="4" type="ORF">ALOHA_HF4000008B14ctg1g29</name>
</gene>
<dbReference type="PANTHER" id="PTHR43591:SF24">
    <property type="entry name" value="2-METHOXY-6-POLYPRENYL-1,4-BENZOQUINOL METHYLASE, MITOCHONDRIAL"/>
    <property type="match status" value="1"/>
</dbReference>
<dbReference type="Gene3D" id="3.40.50.150">
    <property type="entry name" value="Vaccinia Virus protein VP39"/>
    <property type="match status" value="1"/>
</dbReference>
<dbReference type="InterPro" id="IPR004033">
    <property type="entry name" value="UbiE/COQ5_MeTrFase"/>
</dbReference>
<evidence type="ECO:0000256" key="3">
    <source>
        <dbReference type="ARBA" id="ARBA00022691"/>
    </source>
</evidence>
<accession>B3T131</accession>
<sequence>MAELKGPDKQRYVSEMFARISGRYDLMNTLMTGGLHLRWKEKTAQLTTGGLTGKALDVATGTGDLAFSLARCPGIDGAVGVDVLPQMVSLAQEKGRSKDRAQKVTFVLGDAHALPFPNDSFACATAGFSLRNMSNLDQALSEMVRVVRPGGRVSTLELTPMRPGGFAALMRIYTQGLVPILGRLIARDRAAYTYLPQSVDHFIDAGTLAGRFQSLGLTGVSYRRLGFGAVTLHWGDKPKMELGSTAPATG</sequence>
<dbReference type="NCBIfam" id="TIGR01934">
    <property type="entry name" value="MenG_MenH_UbiE"/>
    <property type="match status" value="1"/>
</dbReference>
<dbReference type="CDD" id="cd02440">
    <property type="entry name" value="AdoMet_MTases"/>
    <property type="match status" value="1"/>
</dbReference>
<dbReference type="GO" id="GO:0042181">
    <property type="term" value="P:ketone biosynthetic process"/>
    <property type="evidence" value="ECO:0007669"/>
    <property type="project" value="UniProtKB-ARBA"/>
</dbReference>
<reference evidence="4" key="1">
    <citation type="journal article" date="2008" name="ISME J.">
        <title>Genomic patterns of recombination, clonal divergence and environment in marine microbial populations.</title>
        <authorList>
            <person name="Konstantinidis K.T."/>
            <person name="Delong E.F."/>
        </authorList>
    </citation>
    <scope>NUCLEOTIDE SEQUENCE</scope>
</reference>
<keyword evidence="2 4" id="KW-0808">Transferase</keyword>
<dbReference type="PANTHER" id="PTHR43591">
    <property type="entry name" value="METHYLTRANSFERASE"/>
    <property type="match status" value="1"/>
</dbReference>
<proteinExistence type="inferred from homology"/>
<protein>
    <submittedName>
        <fullName evidence="4">Putative ubiE/COQ5 methyltransferase family protein</fullName>
    </submittedName>
</protein>
<evidence type="ECO:0000313" key="4">
    <source>
        <dbReference type="EMBL" id="ABZ06290.1"/>
    </source>
</evidence>
<dbReference type="AlphaFoldDB" id="B3T131"/>
<dbReference type="InterPro" id="IPR023576">
    <property type="entry name" value="UbiE/COQ5_MeTrFase_CS"/>
</dbReference>
<dbReference type="SUPFAM" id="SSF53335">
    <property type="entry name" value="S-adenosyl-L-methionine-dependent methyltransferases"/>
    <property type="match status" value="1"/>
</dbReference>
<dbReference type="GO" id="GO:0032259">
    <property type="term" value="P:methylation"/>
    <property type="evidence" value="ECO:0007669"/>
    <property type="project" value="UniProtKB-KW"/>
</dbReference>
<evidence type="ECO:0000256" key="1">
    <source>
        <dbReference type="ARBA" id="ARBA00022603"/>
    </source>
</evidence>